<protein>
    <submittedName>
        <fullName evidence="2">Histidine kinase</fullName>
    </submittedName>
</protein>
<gene>
    <name evidence="2" type="ORF">EZI54_13815</name>
</gene>
<feature type="transmembrane region" description="Helical" evidence="1">
    <location>
        <begin position="47"/>
        <end position="67"/>
    </location>
</feature>
<feature type="transmembrane region" description="Helical" evidence="1">
    <location>
        <begin position="190"/>
        <end position="212"/>
    </location>
</feature>
<keyword evidence="2" id="KW-0808">Transferase</keyword>
<evidence type="ECO:0000256" key="1">
    <source>
        <dbReference type="SAM" id="Phobius"/>
    </source>
</evidence>
<sequence length="297" mass="33306">MGFLILLLAYVVRRLLDGSVNEGLDARLRHRLARLPGVEAGREGRPLAGFAILISAVLLVGAVDVWLGRGRLWMLTWPLDLVVLITMMGVPGWRNPLRAYGEAWRRGDLAAAWHHVNHLLPAETRGLASEPRELHVLLSRRFIQVIFEHYFLVIFWYVLLGPAGAIGARLSVALRDHWPHPAGREPFARLVHLLAWIPARGLSITFGIAGDLGGWMGGARRRLLHQTRETASELLFESANGALSSYSLDPERFARSHPDEWPDYGERSLRAVRDLLNRSMFVWICGLALLAIMGLFT</sequence>
<dbReference type="RefSeq" id="WP_131482470.1">
    <property type="nucleotide sequence ID" value="NZ_SJDL01000021.1"/>
</dbReference>
<dbReference type="InterPro" id="IPR031347">
    <property type="entry name" value="AmpE"/>
</dbReference>
<dbReference type="PANTHER" id="PTHR38684">
    <property type="entry name" value="PROTEIN AMPE"/>
    <property type="match status" value="1"/>
</dbReference>
<evidence type="ECO:0000313" key="2">
    <source>
        <dbReference type="EMBL" id="TBW54486.1"/>
    </source>
</evidence>
<feature type="transmembrane region" description="Helical" evidence="1">
    <location>
        <begin position="150"/>
        <end position="170"/>
    </location>
</feature>
<proteinExistence type="predicted"/>
<evidence type="ECO:0000313" key="3">
    <source>
        <dbReference type="Proteomes" id="UP000313645"/>
    </source>
</evidence>
<organism evidence="2 3">
    <name type="scientific">Marinobacter halodurans</name>
    <dbReference type="NCBI Taxonomy" id="2528979"/>
    <lineage>
        <taxon>Bacteria</taxon>
        <taxon>Pseudomonadati</taxon>
        <taxon>Pseudomonadota</taxon>
        <taxon>Gammaproteobacteria</taxon>
        <taxon>Pseudomonadales</taxon>
        <taxon>Marinobacteraceae</taxon>
        <taxon>Marinobacter</taxon>
    </lineage>
</organism>
<dbReference type="EMBL" id="SJDL01000021">
    <property type="protein sequence ID" value="TBW54486.1"/>
    <property type="molecule type" value="Genomic_DNA"/>
</dbReference>
<dbReference type="GO" id="GO:0016301">
    <property type="term" value="F:kinase activity"/>
    <property type="evidence" value="ECO:0007669"/>
    <property type="project" value="UniProtKB-KW"/>
</dbReference>
<keyword evidence="3" id="KW-1185">Reference proteome</keyword>
<feature type="transmembrane region" description="Helical" evidence="1">
    <location>
        <begin position="275"/>
        <end position="296"/>
    </location>
</feature>
<name>A0ABY1ZMX2_9GAMM</name>
<keyword evidence="1" id="KW-0812">Transmembrane</keyword>
<keyword evidence="1" id="KW-1133">Transmembrane helix</keyword>
<comment type="caution">
    <text evidence="2">The sequence shown here is derived from an EMBL/GenBank/DDBJ whole genome shotgun (WGS) entry which is preliminary data.</text>
</comment>
<accession>A0ABY1ZMX2</accession>
<dbReference type="Proteomes" id="UP000313645">
    <property type="component" value="Unassembled WGS sequence"/>
</dbReference>
<reference evidence="2 3" key="1">
    <citation type="submission" date="2019-02" db="EMBL/GenBank/DDBJ databases">
        <title>Marinobacter halodurans sp. nov., a marine bacterium isolated from sea tidal flat.</title>
        <authorList>
            <person name="Yoo Y."/>
            <person name="Lee D.W."/>
            <person name="Kim B.S."/>
            <person name="Kim J.-J."/>
        </authorList>
    </citation>
    <scope>NUCLEOTIDE SEQUENCE [LARGE SCALE GENOMIC DNA]</scope>
    <source>
        <strain evidence="2 3">YJ-S3-2</strain>
    </source>
</reference>
<dbReference type="PANTHER" id="PTHR38684:SF1">
    <property type="entry name" value="PROTEIN AMPE"/>
    <property type="match status" value="1"/>
</dbReference>
<dbReference type="InterPro" id="IPR052966">
    <property type="entry name" value="Beta-lactamase_Reg"/>
</dbReference>
<keyword evidence="1" id="KW-0472">Membrane</keyword>
<dbReference type="Pfam" id="PF17113">
    <property type="entry name" value="AmpE"/>
    <property type="match status" value="1"/>
</dbReference>
<keyword evidence="2" id="KW-0418">Kinase</keyword>